<gene>
    <name evidence="1" type="ORF">PsorP6_000285</name>
</gene>
<protein>
    <submittedName>
        <fullName evidence="1">Uncharacterized protein</fullName>
    </submittedName>
</protein>
<organism evidence="1 2">
    <name type="scientific">Peronosclerospora sorghi</name>
    <dbReference type="NCBI Taxonomy" id="230839"/>
    <lineage>
        <taxon>Eukaryota</taxon>
        <taxon>Sar</taxon>
        <taxon>Stramenopiles</taxon>
        <taxon>Oomycota</taxon>
        <taxon>Peronosporomycetes</taxon>
        <taxon>Peronosporales</taxon>
        <taxon>Peronosporaceae</taxon>
        <taxon>Peronosclerospora</taxon>
    </lineage>
</organism>
<evidence type="ECO:0000313" key="1">
    <source>
        <dbReference type="EMBL" id="KAI9921729.1"/>
    </source>
</evidence>
<evidence type="ECO:0000313" key="2">
    <source>
        <dbReference type="Proteomes" id="UP001163321"/>
    </source>
</evidence>
<reference evidence="1 2" key="1">
    <citation type="journal article" date="2022" name="bioRxiv">
        <title>The genome of the oomycete Peronosclerospora sorghi, a cosmopolitan pathogen of maize and sorghum, is inflated with dispersed pseudogenes.</title>
        <authorList>
            <person name="Fletcher K."/>
            <person name="Martin F."/>
            <person name="Isakeit T."/>
            <person name="Cavanaugh K."/>
            <person name="Magill C."/>
            <person name="Michelmore R."/>
        </authorList>
    </citation>
    <scope>NUCLEOTIDE SEQUENCE [LARGE SCALE GENOMIC DNA]</scope>
    <source>
        <strain evidence="1">P6</strain>
    </source>
</reference>
<proteinExistence type="predicted"/>
<keyword evidence="2" id="KW-1185">Reference proteome</keyword>
<dbReference type="EMBL" id="CM047580">
    <property type="protein sequence ID" value="KAI9921729.1"/>
    <property type="molecule type" value="Genomic_DNA"/>
</dbReference>
<sequence length="148" mass="16421">MVPLSNNSVFDDFSEELEKVFVAEGIECKVDTSSVAIGRKYAGADELDIPFGVKNDFDRLEDRQVTMRERDSTAQVRIPIDAIGSEVRKLVKGLATLNETLERYPKVKVTADSPEGVQNTTAATHPSKSMEYTKAPLPTFQLLITLQE</sequence>
<accession>A0ACC0WS94</accession>
<comment type="caution">
    <text evidence="1">The sequence shown here is derived from an EMBL/GenBank/DDBJ whole genome shotgun (WGS) entry which is preliminary data.</text>
</comment>
<dbReference type="Proteomes" id="UP001163321">
    <property type="component" value="Chromosome 1"/>
</dbReference>
<name>A0ACC0WS94_9STRA</name>